<gene>
    <name evidence="3" type="ORF">EKI59_03790</name>
</gene>
<evidence type="ECO:0000259" key="2">
    <source>
        <dbReference type="Pfam" id="PF08327"/>
    </source>
</evidence>
<dbReference type="Proteomes" id="UP000336646">
    <property type="component" value="Unassembled WGS sequence"/>
</dbReference>
<dbReference type="SUPFAM" id="SSF55961">
    <property type="entry name" value="Bet v1-like"/>
    <property type="match status" value="1"/>
</dbReference>
<dbReference type="InterPro" id="IPR023393">
    <property type="entry name" value="START-like_dom_sf"/>
</dbReference>
<proteinExistence type="inferred from homology"/>
<evidence type="ECO:0000256" key="1">
    <source>
        <dbReference type="ARBA" id="ARBA00006817"/>
    </source>
</evidence>
<sequence>MRLMSTSTNSATRVIDAPAADIYDLLTNPQRHAETDNSGMVVSADQAERFQSVGDTFTMNMTKEDGDYQTRNKVFALQENKVVGWQNLENTTAGVEVGVKWLYELEPEGPDATRVKITYDRSEIESSEVKSMSESFDDDFLETSLDALAAAVSGS</sequence>
<organism evidence="3 4">
    <name type="scientific">Corynebacterium sanguinis</name>
    <dbReference type="NCBI Taxonomy" id="2594913"/>
    <lineage>
        <taxon>Bacteria</taxon>
        <taxon>Bacillati</taxon>
        <taxon>Actinomycetota</taxon>
        <taxon>Actinomycetes</taxon>
        <taxon>Mycobacteriales</taxon>
        <taxon>Corynebacteriaceae</taxon>
        <taxon>Corynebacterium</taxon>
    </lineage>
</organism>
<accession>A0A6C1TYH8</accession>
<dbReference type="InterPro" id="IPR013538">
    <property type="entry name" value="ASHA1/2-like_C"/>
</dbReference>
<dbReference type="AlphaFoldDB" id="A0A6C1TYH8"/>
<dbReference type="Gene3D" id="3.30.530.20">
    <property type="match status" value="1"/>
</dbReference>
<evidence type="ECO:0000313" key="4">
    <source>
        <dbReference type="Proteomes" id="UP000336646"/>
    </source>
</evidence>
<comment type="similarity">
    <text evidence="1">Belongs to the AHA1 family.</text>
</comment>
<dbReference type="Pfam" id="PF08327">
    <property type="entry name" value="AHSA1"/>
    <property type="match status" value="1"/>
</dbReference>
<protein>
    <recommendedName>
        <fullName evidence="2">Activator of Hsp90 ATPase homologue 1/2-like C-terminal domain-containing protein</fullName>
    </recommendedName>
</protein>
<feature type="domain" description="Activator of Hsp90 ATPase homologue 1/2-like C-terminal" evidence="2">
    <location>
        <begin position="16"/>
        <end position="150"/>
    </location>
</feature>
<evidence type="ECO:0000313" key="3">
    <source>
        <dbReference type="EMBL" id="TVS29433.1"/>
    </source>
</evidence>
<comment type="caution">
    <text evidence="3">The sequence shown here is derived from an EMBL/GenBank/DDBJ whole genome shotgun (WGS) entry which is preliminary data.</text>
</comment>
<reference evidence="3 4" key="1">
    <citation type="submission" date="2018-12" db="EMBL/GenBank/DDBJ databases">
        <title>Corynebacterium sanguinis sp. nov., a clinically-associated and environmental corynebacterium.</title>
        <authorList>
            <person name="Gonzales-Siles L."/>
            <person name="Jaen-Luchoro D."/>
            <person name="Cardew S."/>
            <person name="Inganas E."/>
            <person name="Ohlen M."/>
            <person name="Jensie-Markopolous S."/>
            <person name="Pinyeiro-Iglesias B."/>
            <person name="Molin K."/>
            <person name="Skovbjerg S."/>
            <person name="Svensson-Stadler L."/>
            <person name="Funke G."/>
            <person name="Moore E.R.B."/>
        </authorList>
    </citation>
    <scope>NUCLEOTIDE SEQUENCE [LARGE SCALE GENOMIC DNA]</scope>
    <source>
        <strain evidence="3 4">58734</strain>
    </source>
</reference>
<dbReference type="OrthoDB" id="6624781at2"/>
<name>A0A6C1TYH8_9CORY</name>
<dbReference type="EMBL" id="RXIR01000005">
    <property type="protein sequence ID" value="TVS29433.1"/>
    <property type="molecule type" value="Genomic_DNA"/>
</dbReference>